<dbReference type="AlphaFoldDB" id="A0A0C2SLL0"/>
<reference evidence="1 2" key="1">
    <citation type="submission" date="2014-04" db="EMBL/GenBank/DDBJ databases">
        <title>Evolutionary Origins and Diversification of the Mycorrhizal Mutualists.</title>
        <authorList>
            <consortium name="DOE Joint Genome Institute"/>
            <consortium name="Mycorrhizal Genomics Consortium"/>
            <person name="Kohler A."/>
            <person name="Kuo A."/>
            <person name="Nagy L.G."/>
            <person name="Floudas D."/>
            <person name="Copeland A."/>
            <person name="Barry K.W."/>
            <person name="Cichocki N."/>
            <person name="Veneault-Fourrey C."/>
            <person name="LaButti K."/>
            <person name="Lindquist E.A."/>
            <person name="Lipzen A."/>
            <person name="Lundell T."/>
            <person name="Morin E."/>
            <person name="Murat C."/>
            <person name="Riley R."/>
            <person name="Ohm R."/>
            <person name="Sun H."/>
            <person name="Tunlid A."/>
            <person name="Henrissat B."/>
            <person name="Grigoriev I.V."/>
            <person name="Hibbett D.S."/>
            <person name="Martin F."/>
        </authorList>
    </citation>
    <scope>NUCLEOTIDE SEQUENCE [LARGE SCALE GENOMIC DNA]</scope>
    <source>
        <strain evidence="1 2">Koide BX008</strain>
    </source>
</reference>
<evidence type="ECO:0000313" key="1">
    <source>
        <dbReference type="EMBL" id="KIL64035.1"/>
    </source>
</evidence>
<dbReference type="Proteomes" id="UP000054549">
    <property type="component" value="Unassembled WGS sequence"/>
</dbReference>
<name>A0A0C2SLL0_AMAMK</name>
<evidence type="ECO:0000313" key="2">
    <source>
        <dbReference type="Proteomes" id="UP000054549"/>
    </source>
</evidence>
<protein>
    <submittedName>
        <fullName evidence="1">Uncharacterized protein</fullName>
    </submittedName>
</protein>
<accession>A0A0C2SLL0</accession>
<organism evidence="1 2">
    <name type="scientific">Amanita muscaria (strain Koide BX008)</name>
    <dbReference type="NCBI Taxonomy" id="946122"/>
    <lineage>
        <taxon>Eukaryota</taxon>
        <taxon>Fungi</taxon>
        <taxon>Dikarya</taxon>
        <taxon>Basidiomycota</taxon>
        <taxon>Agaricomycotina</taxon>
        <taxon>Agaricomycetes</taxon>
        <taxon>Agaricomycetidae</taxon>
        <taxon>Agaricales</taxon>
        <taxon>Pluteineae</taxon>
        <taxon>Amanitaceae</taxon>
        <taxon>Amanita</taxon>
    </lineage>
</organism>
<dbReference type="EMBL" id="KN818253">
    <property type="protein sequence ID" value="KIL64035.1"/>
    <property type="molecule type" value="Genomic_DNA"/>
</dbReference>
<keyword evidence="2" id="KW-1185">Reference proteome</keyword>
<dbReference type="InParanoid" id="A0A0C2SLL0"/>
<sequence>MFLSTSVFCSRTLQQPFSMPGFQTTRIDSFIELSEQPGAHRHNGVTAVLWRRRHTAAGGLPTEWEQSHVPIIRAFMAHTGGFETVTGRFWILLSRQRMRTLSGKTRGVLISITKDRWERIGCAEVLAIDGYHGNLVLTGNSEASGDLEVEFQQRSAVGHRVQRSTAAGISSKNARIMPGDLILAAEGSRNTGRSLKPGPQSQQQELAGGGIDRVGAVLSHRHFGLVQSATVATTTTTSLQ</sequence>
<dbReference type="HOGENOM" id="CLU_1156120_0_0_1"/>
<gene>
    <name evidence="1" type="ORF">M378DRAFT_11771</name>
</gene>
<proteinExistence type="predicted"/>